<sequence length="761" mass="81117">MAHESSFTLDDSGHVSSWRDPTGRYPALSADPVGQPAGRLLSDLLDHLAAEVDAPAPAALLLTVGRDGTETVVDIRGTARSLRAAHVEAAFEYSAFEQSTAGLEVYDTELRVLRSNSAALAMRGRPAGDVLQHRVADLGSRLPLAAVLGQVLDGSEPAVQDKVDGHDGHDHPRVFAVTAFPLQDEQQTIGVGAVIHDVTEQDRDRTAAHLLAQAHAEIGTTLDAMRTAQELAGVATREFADAVSVDLIDAVLQGAEAPAPPVGTDVPVRRAAFEAPGELQPVYAVGEMSYFVSPTPYTQVMADLTPRLLDPHTSPSDWLMHDAARAGALRDAGIHSMIVLPLSSRGRLLGLASFYRGPRHPIPFDTLDVGLAEQVSAKACMHIENARCYTREHTTAVALQRSLLPRTFPELSGVTTAHFYTPGSRQTVWFDVIALSGARVGVAIGQVPQQGVDASVTMGRFRTALDTLAGLDLPPHELLAHLDDATGNILPAGARPQPGVLPATADSPRCLYAVYDPVTGELAVASAGWPAPLVTSADGDVTTMDVPVGPPLGQGASYDVSRRTLAPESMLTLYSQSLLEPSARAEERMAQLRQAAHHAAHDPRATCDSIVHSLLGQHPGDGAAVLAVLTHRLPADSVATWTGSREPAAVAESREKAGHQLEDWGLEAHAFTTEMIVSELVTNVIRHASGNPTVRLIRDRSLTIEVSDEAATSPHLRHARAQDENGRGLLIIAALARRWGTRYTPNGKIIWVEEALDEDDT</sequence>
<dbReference type="Proteomes" id="UP001377168">
    <property type="component" value="Unassembled WGS sequence"/>
</dbReference>
<keyword evidence="2" id="KW-1185">Reference proteome</keyword>
<evidence type="ECO:0000313" key="2">
    <source>
        <dbReference type="Proteomes" id="UP001377168"/>
    </source>
</evidence>
<accession>A0ACC6Q761</accession>
<name>A0ACC6Q761_9ACTN</name>
<reference evidence="1" key="1">
    <citation type="submission" date="2024-03" db="EMBL/GenBank/DDBJ databases">
        <title>Novel Streptomyces species of biotechnological and ecological value are a feature of Machair soil.</title>
        <authorList>
            <person name="Prole J.R."/>
            <person name="Goodfellow M."/>
            <person name="Allenby N."/>
            <person name="Ward A.C."/>
        </authorList>
    </citation>
    <scope>NUCLEOTIDE SEQUENCE</scope>
    <source>
        <strain evidence="1">MS2.AVA.5</strain>
    </source>
</reference>
<proteinExistence type="predicted"/>
<organism evidence="1 2">
    <name type="scientific">Streptomyces achmelvichensis</name>
    <dbReference type="NCBI Taxonomy" id="3134111"/>
    <lineage>
        <taxon>Bacteria</taxon>
        <taxon>Bacillati</taxon>
        <taxon>Actinomycetota</taxon>
        <taxon>Actinomycetes</taxon>
        <taxon>Kitasatosporales</taxon>
        <taxon>Streptomycetaceae</taxon>
        <taxon>Streptomyces</taxon>
    </lineage>
</organism>
<protein>
    <submittedName>
        <fullName evidence="1">SpoIIE family protein phosphatase</fullName>
    </submittedName>
</protein>
<gene>
    <name evidence="1" type="ORF">WKI67_39825</name>
</gene>
<dbReference type="EMBL" id="JBBKAJ010000022">
    <property type="protein sequence ID" value="MEJ8639509.1"/>
    <property type="molecule type" value="Genomic_DNA"/>
</dbReference>
<evidence type="ECO:0000313" key="1">
    <source>
        <dbReference type="EMBL" id="MEJ8639509.1"/>
    </source>
</evidence>
<comment type="caution">
    <text evidence="1">The sequence shown here is derived from an EMBL/GenBank/DDBJ whole genome shotgun (WGS) entry which is preliminary data.</text>
</comment>